<dbReference type="SUPFAM" id="SSF51735">
    <property type="entry name" value="NAD(P)-binding Rossmann-fold domains"/>
    <property type="match status" value="1"/>
</dbReference>
<dbReference type="InterPro" id="IPR002347">
    <property type="entry name" value="SDR_fam"/>
</dbReference>
<evidence type="ECO:0000256" key="1">
    <source>
        <dbReference type="ARBA" id="ARBA00023002"/>
    </source>
</evidence>
<dbReference type="PANTHER" id="PTHR43157">
    <property type="entry name" value="PHOSPHATIDYLINOSITOL-GLYCAN BIOSYNTHESIS CLASS F PROTEIN-RELATED"/>
    <property type="match status" value="1"/>
</dbReference>
<dbReference type="Pfam" id="PF00106">
    <property type="entry name" value="adh_short"/>
    <property type="match status" value="1"/>
</dbReference>
<proteinExistence type="predicted"/>
<comment type="caution">
    <text evidence="2">The sequence shown here is derived from an EMBL/GenBank/DDBJ whole genome shotgun (WGS) entry which is preliminary data.</text>
</comment>
<keyword evidence="3" id="KW-1185">Reference proteome</keyword>
<evidence type="ECO:0000313" key="2">
    <source>
        <dbReference type="EMBL" id="KAJ7739807.1"/>
    </source>
</evidence>
<dbReference type="Gene3D" id="3.40.50.720">
    <property type="entry name" value="NAD(P)-binding Rossmann-like Domain"/>
    <property type="match status" value="1"/>
</dbReference>
<name>A0AAD7IDD3_9AGAR</name>
<accession>A0AAD7IDD3</accession>
<sequence length="334" mass="36558">MGLGFWWKFFRDQMFAKLPAPETYGDLTGRTFLVTGSNTGIGLGLVTHLARLQPAHLILAVRDLKKGEAAKESILTETGFKGVLEVWELDMADFASVKRFAERANTSLKRLDGANLNAGISNWNWAMTTDGWEKMLQVNALSTGLLAVLLLPLLQATMKLSPPHPDASQTPPHLTITGSAGMFIAKWVERSGANLLETLNSESKSNIMDRYYTSKLFNLFLAREIVNLPQAKGVIVNVVDPGLCNSEIARDLPLPLFAAWILASISWEPAKGALNLLFALRRPTSPGAYITACAESPPPSWTGTKQGLHLQAKFWSEMVEVWKGVAPEVSSVLV</sequence>
<dbReference type="AlphaFoldDB" id="A0AAD7IDD3"/>
<gene>
    <name evidence="2" type="ORF">B0H16DRAFT_1567884</name>
</gene>
<reference evidence="2" key="1">
    <citation type="submission" date="2023-03" db="EMBL/GenBank/DDBJ databases">
        <title>Massive genome expansion in bonnet fungi (Mycena s.s.) driven by repeated elements and novel gene families across ecological guilds.</title>
        <authorList>
            <consortium name="Lawrence Berkeley National Laboratory"/>
            <person name="Harder C.B."/>
            <person name="Miyauchi S."/>
            <person name="Viragh M."/>
            <person name="Kuo A."/>
            <person name="Thoen E."/>
            <person name="Andreopoulos B."/>
            <person name="Lu D."/>
            <person name="Skrede I."/>
            <person name="Drula E."/>
            <person name="Henrissat B."/>
            <person name="Morin E."/>
            <person name="Kohler A."/>
            <person name="Barry K."/>
            <person name="LaButti K."/>
            <person name="Morin E."/>
            <person name="Salamov A."/>
            <person name="Lipzen A."/>
            <person name="Mereny Z."/>
            <person name="Hegedus B."/>
            <person name="Baldrian P."/>
            <person name="Stursova M."/>
            <person name="Weitz H."/>
            <person name="Taylor A."/>
            <person name="Grigoriev I.V."/>
            <person name="Nagy L.G."/>
            <person name="Martin F."/>
            <person name="Kauserud H."/>
        </authorList>
    </citation>
    <scope>NUCLEOTIDE SEQUENCE</scope>
    <source>
        <strain evidence="2">CBHHK182m</strain>
    </source>
</reference>
<evidence type="ECO:0000313" key="3">
    <source>
        <dbReference type="Proteomes" id="UP001215598"/>
    </source>
</evidence>
<dbReference type="Proteomes" id="UP001215598">
    <property type="component" value="Unassembled WGS sequence"/>
</dbReference>
<protein>
    <recommendedName>
        <fullName evidence="4">NAD(P)-binding protein</fullName>
    </recommendedName>
</protein>
<dbReference type="EMBL" id="JARKIB010000105">
    <property type="protein sequence ID" value="KAJ7739807.1"/>
    <property type="molecule type" value="Genomic_DNA"/>
</dbReference>
<dbReference type="GO" id="GO:0016491">
    <property type="term" value="F:oxidoreductase activity"/>
    <property type="evidence" value="ECO:0007669"/>
    <property type="project" value="UniProtKB-KW"/>
</dbReference>
<dbReference type="InterPro" id="IPR036291">
    <property type="entry name" value="NAD(P)-bd_dom_sf"/>
</dbReference>
<organism evidence="2 3">
    <name type="scientific">Mycena metata</name>
    <dbReference type="NCBI Taxonomy" id="1033252"/>
    <lineage>
        <taxon>Eukaryota</taxon>
        <taxon>Fungi</taxon>
        <taxon>Dikarya</taxon>
        <taxon>Basidiomycota</taxon>
        <taxon>Agaricomycotina</taxon>
        <taxon>Agaricomycetes</taxon>
        <taxon>Agaricomycetidae</taxon>
        <taxon>Agaricales</taxon>
        <taxon>Marasmiineae</taxon>
        <taxon>Mycenaceae</taxon>
        <taxon>Mycena</taxon>
    </lineage>
</organism>
<dbReference type="PANTHER" id="PTHR43157:SF31">
    <property type="entry name" value="PHOSPHATIDYLINOSITOL-GLYCAN BIOSYNTHESIS CLASS F PROTEIN"/>
    <property type="match status" value="1"/>
</dbReference>
<keyword evidence="1" id="KW-0560">Oxidoreductase</keyword>
<dbReference type="PRINTS" id="PR00081">
    <property type="entry name" value="GDHRDH"/>
</dbReference>
<evidence type="ECO:0008006" key="4">
    <source>
        <dbReference type="Google" id="ProtNLM"/>
    </source>
</evidence>